<accession>A0A1Y2ISD0</accession>
<feature type="compositionally biased region" description="Polar residues" evidence="1">
    <location>
        <begin position="149"/>
        <end position="161"/>
    </location>
</feature>
<evidence type="ECO:0000256" key="1">
    <source>
        <dbReference type="SAM" id="MobiDB-lite"/>
    </source>
</evidence>
<feature type="compositionally biased region" description="Low complexity" evidence="1">
    <location>
        <begin position="33"/>
        <end position="48"/>
    </location>
</feature>
<name>A0A1Y2ISD0_TRAC3</name>
<gene>
    <name evidence="2" type="ORF">PYCCODRAFT_170502</name>
</gene>
<sequence>MRRRRSRSQQRLEFLAAPTPQMRQEMPATQNNVGFGPTPGVGVPIVPGSAHTSPGLNNAARRQQPQVLSNVQPGRPSVEFLTLPNPYERDVPPPPPPHDDVPSPTSPLSHRVSASAYTNTSPSSHSHAYSGAPSAWPFEDSSEPLLSRGPTQASRLTASSSLHDDLVGYQKALEAHHRKVEEEAVQGEGSSGQGRGLPEDPPPVYRDRE</sequence>
<dbReference type="Proteomes" id="UP000193067">
    <property type="component" value="Unassembled WGS sequence"/>
</dbReference>
<reference evidence="2 3" key="1">
    <citation type="journal article" date="2015" name="Biotechnol. Biofuels">
        <title>Enhanced degradation of softwood versus hardwood by the white-rot fungus Pycnoporus coccineus.</title>
        <authorList>
            <person name="Couturier M."/>
            <person name="Navarro D."/>
            <person name="Chevret D."/>
            <person name="Henrissat B."/>
            <person name="Piumi F."/>
            <person name="Ruiz-Duenas F.J."/>
            <person name="Martinez A.T."/>
            <person name="Grigoriev I.V."/>
            <person name="Riley R."/>
            <person name="Lipzen A."/>
            <person name="Berrin J.G."/>
            <person name="Master E.R."/>
            <person name="Rosso M.N."/>
        </authorList>
    </citation>
    <scope>NUCLEOTIDE SEQUENCE [LARGE SCALE GENOMIC DNA]</scope>
    <source>
        <strain evidence="2 3">BRFM310</strain>
    </source>
</reference>
<proteinExistence type="predicted"/>
<dbReference type="STRING" id="1353009.A0A1Y2ISD0"/>
<protein>
    <submittedName>
        <fullName evidence="2">Uncharacterized protein</fullName>
    </submittedName>
</protein>
<feature type="compositionally biased region" description="Basic and acidic residues" evidence="1">
    <location>
        <begin position="173"/>
        <end position="182"/>
    </location>
</feature>
<feature type="region of interest" description="Disordered" evidence="1">
    <location>
        <begin position="1"/>
        <end position="209"/>
    </location>
</feature>
<feature type="compositionally biased region" description="Basic and acidic residues" evidence="1">
    <location>
        <begin position="87"/>
        <end position="101"/>
    </location>
</feature>
<dbReference type="OrthoDB" id="2756859at2759"/>
<feature type="compositionally biased region" description="Polar residues" evidence="1">
    <location>
        <begin position="50"/>
        <end position="72"/>
    </location>
</feature>
<dbReference type="AlphaFoldDB" id="A0A1Y2ISD0"/>
<dbReference type="EMBL" id="KZ084098">
    <property type="protein sequence ID" value="OSD04026.1"/>
    <property type="molecule type" value="Genomic_DNA"/>
</dbReference>
<feature type="compositionally biased region" description="Polar residues" evidence="1">
    <location>
        <begin position="115"/>
        <end position="127"/>
    </location>
</feature>
<evidence type="ECO:0000313" key="2">
    <source>
        <dbReference type="EMBL" id="OSD04026.1"/>
    </source>
</evidence>
<keyword evidence="3" id="KW-1185">Reference proteome</keyword>
<evidence type="ECO:0000313" key="3">
    <source>
        <dbReference type="Proteomes" id="UP000193067"/>
    </source>
</evidence>
<feature type="compositionally biased region" description="Pro residues" evidence="1">
    <location>
        <begin position="199"/>
        <end position="209"/>
    </location>
</feature>
<organism evidence="2 3">
    <name type="scientific">Trametes coccinea (strain BRFM310)</name>
    <name type="common">Pycnoporus coccineus</name>
    <dbReference type="NCBI Taxonomy" id="1353009"/>
    <lineage>
        <taxon>Eukaryota</taxon>
        <taxon>Fungi</taxon>
        <taxon>Dikarya</taxon>
        <taxon>Basidiomycota</taxon>
        <taxon>Agaricomycotina</taxon>
        <taxon>Agaricomycetes</taxon>
        <taxon>Polyporales</taxon>
        <taxon>Polyporaceae</taxon>
        <taxon>Trametes</taxon>
    </lineage>
</organism>